<dbReference type="AlphaFoldDB" id="A0A7J8T8J1"/>
<evidence type="ECO:0000313" key="2">
    <source>
        <dbReference type="EMBL" id="MBA0634142.1"/>
    </source>
</evidence>
<comment type="caution">
    <text evidence="2">The sequence shown here is derived from an EMBL/GenBank/DDBJ whole genome shotgun (WGS) entry which is preliminary data.</text>
</comment>
<keyword evidence="1" id="KW-0472">Membrane</keyword>
<sequence>MTKPSSYSILTMVICFIYFMSKWISIYSEHWPNNGISPIAALLLRR</sequence>
<reference evidence="2 3" key="1">
    <citation type="journal article" date="2019" name="Genome Biol. Evol.">
        <title>Insights into the evolution of the New World diploid cottons (Gossypium, subgenus Houzingenia) based on genome sequencing.</title>
        <authorList>
            <person name="Grover C.E."/>
            <person name="Arick M.A. 2nd"/>
            <person name="Thrash A."/>
            <person name="Conover J.L."/>
            <person name="Sanders W.S."/>
            <person name="Peterson D.G."/>
            <person name="Frelichowski J.E."/>
            <person name="Scheffler J.A."/>
            <person name="Scheffler B.E."/>
            <person name="Wendel J.F."/>
        </authorList>
    </citation>
    <scope>NUCLEOTIDE SEQUENCE [LARGE SCALE GENOMIC DNA]</scope>
    <source>
        <strain evidence="2">27</strain>
        <tissue evidence="2">Leaf</tissue>
    </source>
</reference>
<accession>A0A7J8T8J1</accession>
<evidence type="ECO:0000313" key="3">
    <source>
        <dbReference type="Proteomes" id="UP000593561"/>
    </source>
</evidence>
<feature type="transmembrane region" description="Helical" evidence="1">
    <location>
        <begin position="6"/>
        <end position="24"/>
    </location>
</feature>
<keyword evidence="1" id="KW-1133">Transmembrane helix</keyword>
<keyword evidence="1" id="KW-0812">Transmembrane</keyword>
<name>A0A7J8T8J1_GOSDV</name>
<organism evidence="2 3">
    <name type="scientific">Gossypium davidsonii</name>
    <name type="common">Davidson's cotton</name>
    <name type="synonym">Gossypium klotzschianum subsp. davidsonii</name>
    <dbReference type="NCBI Taxonomy" id="34287"/>
    <lineage>
        <taxon>Eukaryota</taxon>
        <taxon>Viridiplantae</taxon>
        <taxon>Streptophyta</taxon>
        <taxon>Embryophyta</taxon>
        <taxon>Tracheophyta</taxon>
        <taxon>Spermatophyta</taxon>
        <taxon>Magnoliopsida</taxon>
        <taxon>eudicotyledons</taxon>
        <taxon>Gunneridae</taxon>
        <taxon>Pentapetalae</taxon>
        <taxon>rosids</taxon>
        <taxon>malvids</taxon>
        <taxon>Malvales</taxon>
        <taxon>Malvaceae</taxon>
        <taxon>Malvoideae</taxon>
        <taxon>Gossypium</taxon>
    </lineage>
</organism>
<evidence type="ECO:0000256" key="1">
    <source>
        <dbReference type="SAM" id="Phobius"/>
    </source>
</evidence>
<keyword evidence="3" id="KW-1185">Reference proteome</keyword>
<protein>
    <submittedName>
        <fullName evidence="2">Uncharacterized protein</fullName>
    </submittedName>
</protein>
<dbReference type="EMBL" id="JABFAC010237055">
    <property type="protein sequence ID" value="MBA0634142.1"/>
    <property type="molecule type" value="Genomic_DNA"/>
</dbReference>
<proteinExistence type="predicted"/>
<gene>
    <name evidence="2" type="ORF">Godav_024727</name>
</gene>
<dbReference type="Proteomes" id="UP000593561">
    <property type="component" value="Unassembled WGS sequence"/>
</dbReference>